<evidence type="ECO:0000313" key="4">
    <source>
        <dbReference type="Proteomes" id="UP001174909"/>
    </source>
</evidence>
<keyword evidence="4" id="KW-1185">Reference proteome</keyword>
<comment type="similarity">
    <text evidence="1">Belongs to the diaminopimelate epimerase family.</text>
</comment>
<dbReference type="SUPFAM" id="SSF54506">
    <property type="entry name" value="Diaminopimelate epimerase-like"/>
    <property type="match status" value="1"/>
</dbReference>
<dbReference type="GO" id="GO:0008837">
    <property type="term" value="F:diaminopimelate epimerase activity"/>
    <property type="evidence" value="ECO:0007669"/>
    <property type="project" value="InterPro"/>
</dbReference>
<protein>
    <submittedName>
        <fullName evidence="3">Diaminopimelate epimerase</fullName>
    </submittedName>
</protein>
<evidence type="ECO:0000313" key="3">
    <source>
        <dbReference type="EMBL" id="CAI8056853.1"/>
    </source>
</evidence>
<dbReference type="PANTHER" id="PTHR31689:SF0">
    <property type="entry name" value="DIAMINOPIMELATE EPIMERASE"/>
    <property type="match status" value="1"/>
</dbReference>
<reference evidence="3" key="1">
    <citation type="submission" date="2023-03" db="EMBL/GenBank/DDBJ databases">
        <authorList>
            <person name="Steffen K."/>
            <person name="Cardenas P."/>
        </authorList>
    </citation>
    <scope>NUCLEOTIDE SEQUENCE</scope>
</reference>
<dbReference type="EMBL" id="CASHTH010004402">
    <property type="protein sequence ID" value="CAI8056853.1"/>
    <property type="molecule type" value="Genomic_DNA"/>
</dbReference>
<evidence type="ECO:0000256" key="2">
    <source>
        <dbReference type="ARBA" id="ARBA00023235"/>
    </source>
</evidence>
<accession>A0AA35TZI6</accession>
<evidence type="ECO:0000256" key="1">
    <source>
        <dbReference type="ARBA" id="ARBA00010219"/>
    </source>
</evidence>
<dbReference type="GO" id="GO:0009089">
    <property type="term" value="P:lysine biosynthetic process via diaminopimelate"/>
    <property type="evidence" value="ECO:0007669"/>
    <property type="project" value="InterPro"/>
</dbReference>
<keyword evidence="2" id="KW-0413">Isomerase</keyword>
<dbReference type="Gene3D" id="3.10.310.10">
    <property type="entry name" value="Diaminopimelate Epimerase, Chain A, domain 1"/>
    <property type="match status" value="1"/>
</dbReference>
<dbReference type="AlphaFoldDB" id="A0AA35TZI6"/>
<organism evidence="3 4">
    <name type="scientific">Geodia barretti</name>
    <name type="common">Barrett's horny sponge</name>
    <dbReference type="NCBI Taxonomy" id="519541"/>
    <lineage>
        <taxon>Eukaryota</taxon>
        <taxon>Metazoa</taxon>
        <taxon>Porifera</taxon>
        <taxon>Demospongiae</taxon>
        <taxon>Heteroscleromorpha</taxon>
        <taxon>Tetractinellida</taxon>
        <taxon>Astrophorina</taxon>
        <taxon>Geodiidae</taxon>
        <taxon>Geodia</taxon>
    </lineage>
</organism>
<dbReference type="PANTHER" id="PTHR31689">
    <property type="entry name" value="DIAMINOPIMELATE EPIMERASE, CHLOROPLASTIC"/>
    <property type="match status" value="1"/>
</dbReference>
<comment type="caution">
    <text evidence="3">The sequence shown here is derived from an EMBL/GenBank/DDBJ whole genome shotgun (WGS) entry which is preliminary data.</text>
</comment>
<dbReference type="Pfam" id="PF01678">
    <property type="entry name" value="DAP_epimerase"/>
    <property type="match status" value="1"/>
</dbReference>
<proteinExistence type="inferred from homology"/>
<gene>
    <name evidence="3" type="ORF">GBAR_LOCUS30963</name>
</gene>
<name>A0AA35TZI6_GEOBA</name>
<sequence length="73" mass="8173">MGNPHAVAVLDEPVGNVKLSRLGPLLERDGRFPEGVNFEIVNVLSRNLIKVRVWERGSGPRRGVWTGRAQRRS</sequence>
<dbReference type="Proteomes" id="UP001174909">
    <property type="component" value="Unassembled WGS sequence"/>
</dbReference>
<dbReference type="InterPro" id="IPR001653">
    <property type="entry name" value="DAP_epimerase_DapF"/>
</dbReference>
<dbReference type="GO" id="GO:0005829">
    <property type="term" value="C:cytosol"/>
    <property type="evidence" value="ECO:0007669"/>
    <property type="project" value="TreeGrafter"/>
</dbReference>